<evidence type="ECO:0000256" key="8">
    <source>
        <dbReference type="ARBA" id="ARBA00047883"/>
    </source>
</evidence>
<comment type="function">
    <text evidence="9">Condenses 4-methyl-5-(beta-hydroxyethyl)thiazole monophosphate (THZ-P) and 2-methyl-4-amino-5-hydroxymethyl pyrimidine pyrophosphate (HMP-PP) to form thiamine monophosphate (TMP).</text>
</comment>
<keyword evidence="2 9" id="KW-0808">Transferase</keyword>
<keyword evidence="3 9" id="KW-0479">Metal-binding</keyword>
<comment type="catalytic activity">
    <reaction evidence="7 9 10">
        <text>2-(2-carboxy-4-methylthiazol-5-yl)ethyl phosphate + 4-amino-2-methyl-5-(diphosphooxymethyl)pyrimidine + 2 H(+) = thiamine phosphate + CO2 + diphosphate</text>
        <dbReference type="Rhea" id="RHEA:47848"/>
        <dbReference type="ChEBI" id="CHEBI:15378"/>
        <dbReference type="ChEBI" id="CHEBI:16526"/>
        <dbReference type="ChEBI" id="CHEBI:33019"/>
        <dbReference type="ChEBI" id="CHEBI:37575"/>
        <dbReference type="ChEBI" id="CHEBI:57841"/>
        <dbReference type="ChEBI" id="CHEBI:62890"/>
        <dbReference type="EC" id="2.5.1.3"/>
    </reaction>
</comment>
<keyword evidence="4 9" id="KW-0460">Magnesium</keyword>
<keyword evidence="5 9" id="KW-0784">Thiamine biosynthesis</keyword>
<dbReference type="RefSeq" id="WP_050059302.1">
    <property type="nucleotide sequence ID" value="NZ_JACHEK010000003.1"/>
</dbReference>
<dbReference type="GO" id="GO:0009228">
    <property type="term" value="P:thiamine biosynthetic process"/>
    <property type="evidence" value="ECO:0007669"/>
    <property type="project" value="UniProtKB-KW"/>
</dbReference>
<proteinExistence type="inferred from homology"/>
<dbReference type="NCBIfam" id="TIGR00693">
    <property type="entry name" value="thiE"/>
    <property type="match status" value="1"/>
</dbReference>
<dbReference type="EC" id="2.5.1.3" evidence="9"/>
<evidence type="ECO:0000313" key="14">
    <source>
        <dbReference type="Proteomes" id="UP000538666"/>
    </source>
</evidence>
<evidence type="ECO:0000256" key="7">
    <source>
        <dbReference type="ARBA" id="ARBA00047851"/>
    </source>
</evidence>
<comment type="pathway">
    <text evidence="1 9 11">Cofactor biosynthesis; thiamine diphosphate biosynthesis; thiamine phosphate from 4-amino-2-methyl-5-diphosphomethylpyrimidine and 4-methyl-5-(2-phosphoethyl)-thiazole: step 1/1.</text>
</comment>
<evidence type="ECO:0000256" key="10">
    <source>
        <dbReference type="RuleBase" id="RU003826"/>
    </source>
</evidence>
<evidence type="ECO:0000256" key="5">
    <source>
        <dbReference type="ARBA" id="ARBA00022977"/>
    </source>
</evidence>
<dbReference type="AlphaFoldDB" id="A0A841JR90"/>
<dbReference type="InterPro" id="IPR036206">
    <property type="entry name" value="ThiamineP_synth_sf"/>
</dbReference>
<dbReference type="SUPFAM" id="SSF51391">
    <property type="entry name" value="Thiamin phosphate synthase"/>
    <property type="match status" value="1"/>
</dbReference>
<feature type="binding site" evidence="9">
    <location>
        <position position="103"/>
    </location>
    <ligand>
        <name>Mg(2+)</name>
        <dbReference type="ChEBI" id="CHEBI:18420"/>
    </ligand>
</feature>
<name>A0A841JR90_9BACT</name>
<evidence type="ECO:0000259" key="12">
    <source>
        <dbReference type="Pfam" id="PF02581"/>
    </source>
</evidence>
<dbReference type="Pfam" id="PF02581">
    <property type="entry name" value="TMP-TENI"/>
    <property type="match status" value="1"/>
</dbReference>
<comment type="catalytic activity">
    <reaction evidence="6 9 10">
        <text>4-methyl-5-(2-phosphooxyethyl)-thiazole + 4-amino-2-methyl-5-(diphosphooxymethyl)pyrimidine + H(+) = thiamine phosphate + diphosphate</text>
        <dbReference type="Rhea" id="RHEA:22328"/>
        <dbReference type="ChEBI" id="CHEBI:15378"/>
        <dbReference type="ChEBI" id="CHEBI:33019"/>
        <dbReference type="ChEBI" id="CHEBI:37575"/>
        <dbReference type="ChEBI" id="CHEBI:57841"/>
        <dbReference type="ChEBI" id="CHEBI:58296"/>
        <dbReference type="EC" id="2.5.1.3"/>
    </reaction>
</comment>
<keyword evidence="14" id="KW-1185">Reference proteome</keyword>
<evidence type="ECO:0000256" key="6">
    <source>
        <dbReference type="ARBA" id="ARBA00047334"/>
    </source>
</evidence>
<comment type="catalytic activity">
    <reaction evidence="8 9 10">
        <text>2-[(2R,5Z)-2-carboxy-4-methylthiazol-5(2H)-ylidene]ethyl phosphate + 4-amino-2-methyl-5-(diphosphooxymethyl)pyrimidine + 2 H(+) = thiamine phosphate + CO2 + diphosphate</text>
        <dbReference type="Rhea" id="RHEA:47844"/>
        <dbReference type="ChEBI" id="CHEBI:15378"/>
        <dbReference type="ChEBI" id="CHEBI:16526"/>
        <dbReference type="ChEBI" id="CHEBI:33019"/>
        <dbReference type="ChEBI" id="CHEBI:37575"/>
        <dbReference type="ChEBI" id="CHEBI:57841"/>
        <dbReference type="ChEBI" id="CHEBI:62899"/>
        <dbReference type="EC" id="2.5.1.3"/>
    </reaction>
</comment>
<dbReference type="OrthoDB" id="9812206at2"/>
<dbReference type="GO" id="GO:0004789">
    <property type="term" value="F:thiamine-phosphate diphosphorylase activity"/>
    <property type="evidence" value="ECO:0007669"/>
    <property type="project" value="UniProtKB-UniRule"/>
</dbReference>
<dbReference type="GO" id="GO:0000287">
    <property type="term" value="F:magnesium ion binding"/>
    <property type="evidence" value="ECO:0007669"/>
    <property type="project" value="UniProtKB-UniRule"/>
</dbReference>
<feature type="binding site" evidence="9">
    <location>
        <position position="151"/>
    </location>
    <ligand>
        <name>4-amino-2-methyl-5-(diphosphooxymethyl)pyrimidine</name>
        <dbReference type="ChEBI" id="CHEBI:57841"/>
    </ligand>
</feature>
<dbReference type="Proteomes" id="UP000538666">
    <property type="component" value="Unassembled WGS sequence"/>
</dbReference>
<dbReference type="PANTHER" id="PTHR20857:SF15">
    <property type="entry name" value="THIAMINE-PHOSPHATE SYNTHASE"/>
    <property type="match status" value="1"/>
</dbReference>
<evidence type="ECO:0000256" key="4">
    <source>
        <dbReference type="ARBA" id="ARBA00022842"/>
    </source>
</evidence>
<dbReference type="InterPro" id="IPR013785">
    <property type="entry name" value="Aldolase_TIM"/>
</dbReference>
<organism evidence="13 14">
    <name type="scientific">Silvibacterium bohemicum</name>
    <dbReference type="NCBI Taxonomy" id="1577686"/>
    <lineage>
        <taxon>Bacteria</taxon>
        <taxon>Pseudomonadati</taxon>
        <taxon>Acidobacteriota</taxon>
        <taxon>Terriglobia</taxon>
        <taxon>Terriglobales</taxon>
        <taxon>Acidobacteriaceae</taxon>
        <taxon>Silvibacterium</taxon>
    </lineage>
</organism>
<feature type="binding site" evidence="9">
    <location>
        <begin position="148"/>
        <end position="150"/>
    </location>
    <ligand>
        <name>2-[(2R,5Z)-2-carboxy-4-methylthiazol-5(2H)-ylidene]ethyl phosphate</name>
        <dbReference type="ChEBI" id="CHEBI:62899"/>
    </ligand>
</feature>
<dbReference type="PANTHER" id="PTHR20857">
    <property type="entry name" value="THIAMINE-PHOSPHATE PYROPHOSPHORYLASE"/>
    <property type="match status" value="1"/>
</dbReference>
<dbReference type="Gene3D" id="3.20.20.70">
    <property type="entry name" value="Aldolase class I"/>
    <property type="match status" value="1"/>
</dbReference>
<evidence type="ECO:0000313" key="13">
    <source>
        <dbReference type="EMBL" id="MBB6143912.1"/>
    </source>
</evidence>
<comment type="similarity">
    <text evidence="9 10">Belongs to the thiamine-phosphate synthase family.</text>
</comment>
<dbReference type="InterPro" id="IPR022998">
    <property type="entry name" value="ThiamineP_synth_TenI"/>
</dbReference>
<dbReference type="UniPathway" id="UPA00060">
    <property type="reaction ID" value="UER00141"/>
</dbReference>
<protein>
    <recommendedName>
        <fullName evidence="9">Thiamine-phosphate synthase</fullName>
        <shortName evidence="9">TP synthase</shortName>
        <shortName evidence="9">TPS</shortName>
        <ecNumber evidence="9">2.5.1.3</ecNumber>
    </recommendedName>
    <alternativeName>
        <fullName evidence="9">Thiamine-phosphate pyrophosphorylase</fullName>
        <shortName evidence="9">TMP pyrophosphorylase</shortName>
        <shortName evidence="9">TMP-PPase</shortName>
    </alternativeName>
</protein>
<evidence type="ECO:0000256" key="2">
    <source>
        <dbReference type="ARBA" id="ARBA00022679"/>
    </source>
</evidence>
<feature type="binding site" evidence="9">
    <location>
        <position position="83"/>
    </location>
    <ligand>
        <name>4-amino-2-methyl-5-(diphosphooxymethyl)pyrimidine</name>
        <dbReference type="ChEBI" id="CHEBI:57841"/>
    </ligand>
</feature>
<feature type="binding site" evidence="9">
    <location>
        <begin position="52"/>
        <end position="56"/>
    </location>
    <ligand>
        <name>4-amino-2-methyl-5-(diphosphooxymethyl)pyrimidine</name>
        <dbReference type="ChEBI" id="CHEBI:57841"/>
    </ligand>
</feature>
<dbReference type="HAMAP" id="MF_00097">
    <property type="entry name" value="TMP_synthase"/>
    <property type="match status" value="1"/>
</dbReference>
<feature type="binding site" evidence="9">
    <location>
        <begin position="199"/>
        <end position="200"/>
    </location>
    <ligand>
        <name>2-[(2R,5Z)-2-carboxy-4-methylthiazol-5(2H)-ylidene]ethyl phosphate</name>
        <dbReference type="ChEBI" id="CHEBI:62899"/>
    </ligand>
</feature>
<dbReference type="EMBL" id="JACHEK010000003">
    <property type="protein sequence ID" value="MBB6143912.1"/>
    <property type="molecule type" value="Genomic_DNA"/>
</dbReference>
<feature type="binding site" evidence="9">
    <location>
        <position position="122"/>
    </location>
    <ligand>
        <name>4-amino-2-methyl-5-(diphosphooxymethyl)pyrimidine</name>
        <dbReference type="ChEBI" id="CHEBI:57841"/>
    </ligand>
</feature>
<comment type="cofactor">
    <cofactor evidence="9">
        <name>Mg(2+)</name>
        <dbReference type="ChEBI" id="CHEBI:18420"/>
    </cofactor>
    <text evidence="9">Binds 1 Mg(2+) ion per subunit.</text>
</comment>
<dbReference type="InterPro" id="IPR034291">
    <property type="entry name" value="TMP_synthase"/>
</dbReference>
<evidence type="ECO:0000256" key="3">
    <source>
        <dbReference type="ARBA" id="ARBA00022723"/>
    </source>
</evidence>
<evidence type="ECO:0000256" key="11">
    <source>
        <dbReference type="RuleBase" id="RU004253"/>
    </source>
</evidence>
<feature type="domain" description="Thiamine phosphate synthase/TenI" evidence="12">
    <location>
        <begin position="33"/>
        <end position="202"/>
    </location>
</feature>
<sequence>MSFQAAPSAFRPVPALYPILDASFLPAAVAERHARLRGLVSELADAGVRILQYRNKQGSEADILADALVMRDAAGSRLKLILNDWPAIAVQAGFDGVHVGQTDMGPALAREIVGSERIVGVSTHNEAQLRDADLEPVDYIAVGPVFATQSKANPDPAIGLEGVRLARSLTHKPLIAIGGITLETAAQVRDAGADSIALISAIFSPRGNPAKLAKDFLHILL</sequence>
<comment type="caution">
    <text evidence="13">The sequence shown here is derived from an EMBL/GenBank/DDBJ whole genome shotgun (WGS) entry which is preliminary data.</text>
</comment>
<dbReference type="CDD" id="cd00564">
    <property type="entry name" value="TMP_TenI"/>
    <property type="match status" value="1"/>
</dbReference>
<feature type="binding site" evidence="9">
    <location>
        <position position="84"/>
    </location>
    <ligand>
        <name>Mg(2+)</name>
        <dbReference type="ChEBI" id="CHEBI:18420"/>
    </ligand>
</feature>
<feature type="binding site" evidence="9">
    <location>
        <position position="179"/>
    </location>
    <ligand>
        <name>2-[(2R,5Z)-2-carboxy-4-methylthiazol-5(2H)-ylidene]ethyl phosphate</name>
        <dbReference type="ChEBI" id="CHEBI:62899"/>
    </ligand>
</feature>
<dbReference type="GO" id="GO:0005737">
    <property type="term" value="C:cytoplasm"/>
    <property type="evidence" value="ECO:0007669"/>
    <property type="project" value="TreeGrafter"/>
</dbReference>
<evidence type="ECO:0000256" key="1">
    <source>
        <dbReference type="ARBA" id="ARBA00005165"/>
    </source>
</evidence>
<dbReference type="GO" id="GO:0009229">
    <property type="term" value="P:thiamine diphosphate biosynthetic process"/>
    <property type="evidence" value="ECO:0007669"/>
    <property type="project" value="UniProtKB-UniRule"/>
</dbReference>
<reference evidence="13 14" key="1">
    <citation type="submission" date="2020-08" db="EMBL/GenBank/DDBJ databases">
        <title>Genomic Encyclopedia of Type Strains, Phase IV (KMG-IV): sequencing the most valuable type-strain genomes for metagenomic binning, comparative biology and taxonomic classification.</title>
        <authorList>
            <person name="Goeker M."/>
        </authorList>
    </citation>
    <scope>NUCLEOTIDE SEQUENCE [LARGE SCALE GENOMIC DNA]</scope>
    <source>
        <strain evidence="13 14">DSM 103733</strain>
    </source>
</reference>
<accession>A0A841JR90</accession>
<evidence type="ECO:0000256" key="9">
    <source>
        <dbReference type="HAMAP-Rule" id="MF_00097"/>
    </source>
</evidence>
<gene>
    <name evidence="9" type="primary">thiE</name>
    <name evidence="13" type="ORF">HNQ77_001861</name>
</gene>